<keyword evidence="2" id="KW-1185">Reference proteome</keyword>
<comment type="caution">
    <text evidence="1">The sequence shown here is derived from an EMBL/GenBank/DDBJ whole genome shotgun (WGS) entry which is preliminary data.</text>
</comment>
<gene>
    <name evidence="1" type="ORF">PT974_07263</name>
</gene>
<evidence type="ECO:0000313" key="1">
    <source>
        <dbReference type="EMBL" id="KAK5993826.1"/>
    </source>
</evidence>
<evidence type="ECO:0000313" key="2">
    <source>
        <dbReference type="Proteomes" id="UP001338125"/>
    </source>
</evidence>
<sequence>MEKAIETWNRKHNSAHTNALDAVRETWKDHLDTQADQIHMRLRELKKKLGKKKEFIAQGRD</sequence>
<proteinExistence type="predicted"/>
<protein>
    <submittedName>
        <fullName evidence="1">Uncharacterized protein</fullName>
    </submittedName>
</protein>
<dbReference type="Proteomes" id="UP001338125">
    <property type="component" value="Unassembled WGS sequence"/>
</dbReference>
<dbReference type="EMBL" id="JAVFKD010000012">
    <property type="protein sequence ID" value="KAK5993826.1"/>
    <property type="molecule type" value="Genomic_DNA"/>
</dbReference>
<name>A0ABR0SPX4_9HYPO</name>
<organism evidence="1 2">
    <name type="scientific">Cladobotryum mycophilum</name>
    <dbReference type="NCBI Taxonomy" id="491253"/>
    <lineage>
        <taxon>Eukaryota</taxon>
        <taxon>Fungi</taxon>
        <taxon>Dikarya</taxon>
        <taxon>Ascomycota</taxon>
        <taxon>Pezizomycotina</taxon>
        <taxon>Sordariomycetes</taxon>
        <taxon>Hypocreomycetidae</taxon>
        <taxon>Hypocreales</taxon>
        <taxon>Hypocreaceae</taxon>
        <taxon>Cladobotryum</taxon>
    </lineage>
</organism>
<accession>A0ABR0SPX4</accession>
<reference evidence="1 2" key="1">
    <citation type="submission" date="2024-01" db="EMBL/GenBank/DDBJ databases">
        <title>Complete genome of Cladobotryum mycophilum ATHUM6906.</title>
        <authorList>
            <person name="Christinaki A.C."/>
            <person name="Myridakis A.I."/>
            <person name="Kouvelis V.N."/>
        </authorList>
    </citation>
    <scope>NUCLEOTIDE SEQUENCE [LARGE SCALE GENOMIC DNA]</scope>
    <source>
        <strain evidence="1 2">ATHUM6906</strain>
    </source>
</reference>